<name>A0ACC3CUS4_9PEZI</name>
<proteinExistence type="predicted"/>
<comment type="caution">
    <text evidence="1">The sequence shown here is derived from an EMBL/GenBank/DDBJ whole genome shotgun (WGS) entry which is preliminary data.</text>
</comment>
<dbReference type="Proteomes" id="UP001186974">
    <property type="component" value="Unassembled WGS sequence"/>
</dbReference>
<organism evidence="1 2">
    <name type="scientific">Coniosporium uncinatum</name>
    <dbReference type="NCBI Taxonomy" id="93489"/>
    <lineage>
        <taxon>Eukaryota</taxon>
        <taxon>Fungi</taxon>
        <taxon>Dikarya</taxon>
        <taxon>Ascomycota</taxon>
        <taxon>Pezizomycotina</taxon>
        <taxon>Dothideomycetes</taxon>
        <taxon>Dothideomycetes incertae sedis</taxon>
        <taxon>Coniosporium</taxon>
    </lineage>
</organism>
<protein>
    <submittedName>
        <fullName evidence="1">Uncharacterized protein</fullName>
    </submittedName>
</protein>
<reference evidence="1" key="1">
    <citation type="submission" date="2024-09" db="EMBL/GenBank/DDBJ databases">
        <title>Black Yeasts Isolated from many extreme environments.</title>
        <authorList>
            <person name="Coleine C."/>
            <person name="Stajich J.E."/>
            <person name="Selbmann L."/>
        </authorList>
    </citation>
    <scope>NUCLEOTIDE SEQUENCE</scope>
    <source>
        <strain evidence="1">CCFEE 5737</strain>
    </source>
</reference>
<dbReference type="EMBL" id="JAWDJW010011458">
    <property type="protein sequence ID" value="KAK3044786.1"/>
    <property type="molecule type" value="Genomic_DNA"/>
</dbReference>
<evidence type="ECO:0000313" key="1">
    <source>
        <dbReference type="EMBL" id="KAK3044786.1"/>
    </source>
</evidence>
<evidence type="ECO:0000313" key="2">
    <source>
        <dbReference type="Proteomes" id="UP001186974"/>
    </source>
</evidence>
<accession>A0ACC3CUS4</accession>
<gene>
    <name evidence="1" type="ORF">LTS18_000356</name>
</gene>
<keyword evidence="2" id="KW-1185">Reference proteome</keyword>
<sequence length="279" mass="29732">MASDKIVVPDPNVASDPPQFAVGCGPAYDQNQGTGEVPFEVTVDADVFGTAQYQSMTMQPNYHTSSFEELRTADYTKGRRYGEAAVYPTQSQFGGFGASAWASSNAATSPKAVVDLSGDTESSSDDEQAGTHTPFNHATNIDFGFQPINGSLSAASRPKLKPVAPRSVKSQVRPIPIPVAAAKQVANTSKSKATTVPPKLKDLTKTHNKSIQRVVEGMVKVGKPLDFGVVRRKVELDCGLKIGLLDGNPFKTLSKNAIKEAVERKVADGICSVDCAPWM</sequence>